<dbReference type="AlphaFoldDB" id="A0A8S9NQE5"/>
<evidence type="ECO:0000256" key="1">
    <source>
        <dbReference type="SAM" id="MobiDB-lite"/>
    </source>
</evidence>
<evidence type="ECO:0000313" key="3">
    <source>
        <dbReference type="Proteomes" id="UP000712600"/>
    </source>
</evidence>
<evidence type="ECO:0000313" key="2">
    <source>
        <dbReference type="EMBL" id="KAF3505956.1"/>
    </source>
</evidence>
<dbReference type="EMBL" id="QGKX02001521">
    <property type="protein sequence ID" value="KAF3505956.1"/>
    <property type="molecule type" value="Genomic_DNA"/>
</dbReference>
<name>A0A8S9NQE5_BRACR</name>
<comment type="caution">
    <text evidence="2">The sequence shown here is derived from an EMBL/GenBank/DDBJ whole genome shotgun (WGS) entry which is preliminary data.</text>
</comment>
<reference evidence="2" key="1">
    <citation type="submission" date="2019-12" db="EMBL/GenBank/DDBJ databases">
        <title>Genome sequencing and annotation of Brassica cretica.</title>
        <authorList>
            <person name="Studholme D.J."/>
            <person name="Sarris P."/>
        </authorList>
    </citation>
    <scope>NUCLEOTIDE SEQUENCE</scope>
    <source>
        <strain evidence="2">PFS-109/04</strain>
        <tissue evidence="2">Leaf</tissue>
    </source>
</reference>
<dbReference type="Proteomes" id="UP000712600">
    <property type="component" value="Unassembled WGS sequence"/>
</dbReference>
<protein>
    <submittedName>
        <fullName evidence="2">Uncharacterized protein</fullName>
    </submittedName>
</protein>
<sequence>MLVMIHVRKRGVRGRKLARNSRCAIAPSRFGAIRWWSRKSFKQKYRQHTRPSIDIDVPSSIDRRPEFGKRAYDLDGTRRFHWEENDEYGVYRDDQGHARDVDGHIIHVSKDNIRSLLERASRNEHNYLCLPEHASSFTQTKNEINEMFYGVCGAQKKNEGEVQMQLDGIYYPLNDIISWLTTFMEEMRQDIARIQKQRAAEATAPASIDRHLPSSIDDNPPHSNPMTSQPHSYTRAEIDQLVEEIYRTLETREEMLKRRCDDIYFPMDLTMSSLTSQIEAI</sequence>
<gene>
    <name evidence="2" type="ORF">F2Q69_00009718</name>
</gene>
<feature type="region of interest" description="Disordered" evidence="1">
    <location>
        <begin position="202"/>
        <end position="234"/>
    </location>
</feature>
<proteinExistence type="predicted"/>
<accession>A0A8S9NQE5</accession>
<organism evidence="2 3">
    <name type="scientific">Brassica cretica</name>
    <name type="common">Mustard</name>
    <dbReference type="NCBI Taxonomy" id="69181"/>
    <lineage>
        <taxon>Eukaryota</taxon>
        <taxon>Viridiplantae</taxon>
        <taxon>Streptophyta</taxon>
        <taxon>Embryophyta</taxon>
        <taxon>Tracheophyta</taxon>
        <taxon>Spermatophyta</taxon>
        <taxon>Magnoliopsida</taxon>
        <taxon>eudicotyledons</taxon>
        <taxon>Gunneridae</taxon>
        <taxon>Pentapetalae</taxon>
        <taxon>rosids</taxon>
        <taxon>malvids</taxon>
        <taxon>Brassicales</taxon>
        <taxon>Brassicaceae</taxon>
        <taxon>Brassiceae</taxon>
        <taxon>Brassica</taxon>
    </lineage>
</organism>